<dbReference type="EMBL" id="JAUKUA010000007">
    <property type="protein sequence ID" value="KAK0705408.1"/>
    <property type="molecule type" value="Genomic_DNA"/>
</dbReference>
<dbReference type="Proteomes" id="UP001172102">
    <property type="component" value="Unassembled WGS sequence"/>
</dbReference>
<sequence length="136" mass="14857">MSPGLPYIRVRSLFFWPQLGLFPRPLLSQSPTPSAILSRHTPGYLGSKMSTSEWVAPEQHDANHSQLHTALDTSRPDTPPKIYGCHWILCFPLPDGANCKEVHQNLRLGLAHTIATVPWIAGAMGIQEAAAGHSAD</sequence>
<comment type="caution">
    <text evidence="1">The sequence shown here is derived from an EMBL/GenBank/DDBJ whole genome shotgun (WGS) entry which is preliminary data.</text>
</comment>
<evidence type="ECO:0000313" key="2">
    <source>
        <dbReference type="Proteomes" id="UP001172102"/>
    </source>
</evidence>
<name>A0AA40DML5_9PEZI</name>
<protein>
    <submittedName>
        <fullName evidence="1">Uncharacterized protein</fullName>
    </submittedName>
</protein>
<dbReference type="Gene3D" id="3.30.559.10">
    <property type="entry name" value="Chloramphenicol acetyltransferase-like domain"/>
    <property type="match status" value="1"/>
</dbReference>
<reference evidence="1" key="1">
    <citation type="submission" date="2023-06" db="EMBL/GenBank/DDBJ databases">
        <title>Genome-scale phylogeny and comparative genomics of the fungal order Sordariales.</title>
        <authorList>
            <consortium name="Lawrence Berkeley National Laboratory"/>
            <person name="Hensen N."/>
            <person name="Bonometti L."/>
            <person name="Westerberg I."/>
            <person name="Brannstrom I.O."/>
            <person name="Guillou S."/>
            <person name="Cros-Aarteil S."/>
            <person name="Calhoun S."/>
            <person name="Haridas S."/>
            <person name="Kuo A."/>
            <person name="Mondo S."/>
            <person name="Pangilinan J."/>
            <person name="Riley R."/>
            <person name="Labutti K."/>
            <person name="Andreopoulos B."/>
            <person name="Lipzen A."/>
            <person name="Chen C."/>
            <person name="Yanf M."/>
            <person name="Daum C."/>
            <person name="Ng V."/>
            <person name="Clum A."/>
            <person name="Steindorff A."/>
            <person name="Ohm R."/>
            <person name="Martin F."/>
            <person name="Silar P."/>
            <person name="Natvig D."/>
            <person name="Lalanne C."/>
            <person name="Gautier V."/>
            <person name="Ament-Velasquez S.L."/>
            <person name="Kruys A."/>
            <person name="Hutchinson M.I."/>
            <person name="Powell A.J."/>
            <person name="Barry K."/>
            <person name="Miller A.N."/>
            <person name="Grigoriev I.V."/>
            <person name="Debuchy R."/>
            <person name="Gladieux P."/>
            <person name="Thoren M.H."/>
            <person name="Johannesson H."/>
        </authorList>
    </citation>
    <scope>NUCLEOTIDE SEQUENCE</scope>
    <source>
        <strain evidence="1">SMH4607-1</strain>
    </source>
</reference>
<organism evidence="1 2">
    <name type="scientific">Lasiosphaeris hirsuta</name>
    <dbReference type="NCBI Taxonomy" id="260670"/>
    <lineage>
        <taxon>Eukaryota</taxon>
        <taxon>Fungi</taxon>
        <taxon>Dikarya</taxon>
        <taxon>Ascomycota</taxon>
        <taxon>Pezizomycotina</taxon>
        <taxon>Sordariomycetes</taxon>
        <taxon>Sordariomycetidae</taxon>
        <taxon>Sordariales</taxon>
        <taxon>Lasiosphaeriaceae</taxon>
        <taxon>Lasiosphaeris</taxon>
    </lineage>
</organism>
<keyword evidence="2" id="KW-1185">Reference proteome</keyword>
<gene>
    <name evidence="1" type="ORF">B0H67DRAFT_687591</name>
</gene>
<evidence type="ECO:0000313" key="1">
    <source>
        <dbReference type="EMBL" id="KAK0705408.1"/>
    </source>
</evidence>
<dbReference type="InterPro" id="IPR023213">
    <property type="entry name" value="CAT-like_dom_sf"/>
</dbReference>
<dbReference type="AlphaFoldDB" id="A0AA40DML5"/>
<proteinExistence type="predicted"/>
<accession>A0AA40DML5</accession>